<dbReference type="AlphaFoldDB" id="A0A9P6AVH8"/>
<dbReference type="Proteomes" id="UP000886523">
    <property type="component" value="Unassembled WGS sequence"/>
</dbReference>
<gene>
    <name evidence="1" type="ORF">BS47DRAFT_1345328</name>
</gene>
<keyword evidence="2" id="KW-1185">Reference proteome</keyword>
<sequence>MTVTTTTETFTDIFTRLAKKYKNYAPAAALFYWDNGATHGVVDNVAWGKDPEGTLFFNDIKDLDNDPTDDDDWSHYNVYYNTGVEASQQAVVVQFYADTQGSFFAEFVGKDPSRAVTYTLEARKGRFLPLNSGGASAHVKKKSSESKVTVKIAAIGKQVTFNVPNNSAAQDIDVWGNLTFKKLSDLKSGTLSVVNYNDDRILFYPTNGQQAMHAITTAADATALGAFNFVTSSATATWKDI</sequence>
<reference evidence="1" key="1">
    <citation type="journal article" date="2020" name="Nat. Commun.">
        <title>Large-scale genome sequencing of mycorrhizal fungi provides insights into the early evolution of symbiotic traits.</title>
        <authorList>
            <person name="Miyauchi S."/>
            <person name="Kiss E."/>
            <person name="Kuo A."/>
            <person name="Drula E."/>
            <person name="Kohler A."/>
            <person name="Sanchez-Garcia M."/>
            <person name="Morin E."/>
            <person name="Andreopoulos B."/>
            <person name="Barry K.W."/>
            <person name="Bonito G."/>
            <person name="Buee M."/>
            <person name="Carver A."/>
            <person name="Chen C."/>
            <person name="Cichocki N."/>
            <person name="Clum A."/>
            <person name="Culley D."/>
            <person name="Crous P.W."/>
            <person name="Fauchery L."/>
            <person name="Girlanda M."/>
            <person name="Hayes R.D."/>
            <person name="Keri Z."/>
            <person name="LaButti K."/>
            <person name="Lipzen A."/>
            <person name="Lombard V."/>
            <person name="Magnuson J."/>
            <person name="Maillard F."/>
            <person name="Murat C."/>
            <person name="Nolan M."/>
            <person name="Ohm R.A."/>
            <person name="Pangilinan J."/>
            <person name="Pereira M.F."/>
            <person name="Perotto S."/>
            <person name="Peter M."/>
            <person name="Pfister S."/>
            <person name="Riley R."/>
            <person name="Sitrit Y."/>
            <person name="Stielow J.B."/>
            <person name="Szollosi G."/>
            <person name="Zifcakova L."/>
            <person name="Stursova M."/>
            <person name="Spatafora J.W."/>
            <person name="Tedersoo L."/>
            <person name="Vaario L.M."/>
            <person name="Yamada A."/>
            <person name="Yan M."/>
            <person name="Wang P."/>
            <person name="Xu J."/>
            <person name="Bruns T."/>
            <person name="Baldrian P."/>
            <person name="Vilgalys R."/>
            <person name="Dunand C."/>
            <person name="Henrissat B."/>
            <person name="Grigoriev I.V."/>
            <person name="Hibbett D."/>
            <person name="Nagy L.G."/>
            <person name="Martin F.M."/>
        </authorList>
    </citation>
    <scope>NUCLEOTIDE SEQUENCE</scope>
    <source>
        <strain evidence="1">UP504</strain>
    </source>
</reference>
<evidence type="ECO:0000313" key="2">
    <source>
        <dbReference type="Proteomes" id="UP000886523"/>
    </source>
</evidence>
<organism evidence="1 2">
    <name type="scientific">Hydnum rufescens UP504</name>
    <dbReference type="NCBI Taxonomy" id="1448309"/>
    <lineage>
        <taxon>Eukaryota</taxon>
        <taxon>Fungi</taxon>
        <taxon>Dikarya</taxon>
        <taxon>Basidiomycota</taxon>
        <taxon>Agaricomycotina</taxon>
        <taxon>Agaricomycetes</taxon>
        <taxon>Cantharellales</taxon>
        <taxon>Hydnaceae</taxon>
        <taxon>Hydnum</taxon>
    </lineage>
</organism>
<dbReference type="OrthoDB" id="2964870at2759"/>
<comment type="caution">
    <text evidence="1">The sequence shown here is derived from an EMBL/GenBank/DDBJ whole genome shotgun (WGS) entry which is preliminary data.</text>
</comment>
<protein>
    <submittedName>
        <fullName evidence="1">Uncharacterized protein</fullName>
    </submittedName>
</protein>
<name>A0A9P6AVH8_9AGAM</name>
<accession>A0A9P6AVH8</accession>
<proteinExistence type="predicted"/>
<evidence type="ECO:0000313" key="1">
    <source>
        <dbReference type="EMBL" id="KAF9512549.1"/>
    </source>
</evidence>
<dbReference type="EMBL" id="MU128985">
    <property type="protein sequence ID" value="KAF9512549.1"/>
    <property type="molecule type" value="Genomic_DNA"/>
</dbReference>